<dbReference type="AlphaFoldDB" id="A0A5M3MVD7"/>
<reference evidence="3" key="1">
    <citation type="journal article" date="2012" name="Science">
        <title>The Paleozoic origin of enzymatic lignin decomposition reconstructed from 31 fungal genomes.</title>
        <authorList>
            <person name="Floudas D."/>
            <person name="Binder M."/>
            <person name="Riley R."/>
            <person name="Barry K."/>
            <person name="Blanchette R.A."/>
            <person name="Henrissat B."/>
            <person name="Martinez A.T."/>
            <person name="Otillar R."/>
            <person name="Spatafora J.W."/>
            <person name="Yadav J.S."/>
            <person name="Aerts A."/>
            <person name="Benoit I."/>
            <person name="Boyd A."/>
            <person name="Carlson A."/>
            <person name="Copeland A."/>
            <person name="Coutinho P.M."/>
            <person name="de Vries R.P."/>
            <person name="Ferreira P."/>
            <person name="Findley K."/>
            <person name="Foster B."/>
            <person name="Gaskell J."/>
            <person name="Glotzer D."/>
            <person name="Gorecki P."/>
            <person name="Heitman J."/>
            <person name="Hesse C."/>
            <person name="Hori C."/>
            <person name="Igarashi K."/>
            <person name="Jurgens J.A."/>
            <person name="Kallen N."/>
            <person name="Kersten P."/>
            <person name="Kohler A."/>
            <person name="Kuees U."/>
            <person name="Kumar T.K.A."/>
            <person name="Kuo A."/>
            <person name="LaButti K."/>
            <person name="Larrondo L.F."/>
            <person name="Lindquist E."/>
            <person name="Ling A."/>
            <person name="Lombard V."/>
            <person name="Lucas S."/>
            <person name="Lundell T."/>
            <person name="Martin R."/>
            <person name="McLaughlin D.J."/>
            <person name="Morgenstern I."/>
            <person name="Morin E."/>
            <person name="Murat C."/>
            <person name="Nagy L.G."/>
            <person name="Nolan M."/>
            <person name="Ohm R.A."/>
            <person name="Patyshakuliyeva A."/>
            <person name="Rokas A."/>
            <person name="Ruiz-Duenas F.J."/>
            <person name="Sabat G."/>
            <person name="Salamov A."/>
            <person name="Samejima M."/>
            <person name="Schmutz J."/>
            <person name="Slot J.C."/>
            <person name="St John F."/>
            <person name="Stenlid J."/>
            <person name="Sun H."/>
            <person name="Sun S."/>
            <person name="Syed K."/>
            <person name="Tsang A."/>
            <person name="Wiebenga A."/>
            <person name="Young D."/>
            <person name="Pisabarro A."/>
            <person name="Eastwood D.C."/>
            <person name="Martin F."/>
            <person name="Cullen D."/>
            <person name="Grigoriev I.V."/>
            <person name="Hibbett D.S."/>
        </authorList>
    </citation>
    <scope>NUCLEOTIDE SEQUENCE [LARGE SCALE GENOMIC DNA]</scope>
    <source>
        <strain evidence="3">RWD-64-598 SS2</strain>
    </source>
</reference>
<keyword evidence="1" id="KW-0812">Transmembrane</keyword>
<gene>
    <name evidence="2" type="ORF">CONPUDRAFT_71330</name>
</gene>
<organism evidence="2 3">
    <name type="scientific">Coniophora puteana (strain RWD-64-598)</name>
    <name type="common">Brown rot fungus</name>
    <dbReference type="NCBI Taxonomy" id="741705"/>
    <lineage>
        <taxon>Eukaryota</taxon>
        <taxon>Fungi</taxon>
        <taxon>Dikarya</taxon>
        <taxon>Basidiomycota</taxon>
        <taxon>Agaricomycotina</taxon>
        <taxon>Agaricomycetes</taxon>
        <taxon>Agaricomycetidae</taxon>
        <taxon>Boletales</taxon>
        <taxon>Coniophorineae</taxon>
        <taxon>Coniophoraceae</taxon>
        <taxon>Coniophora</taxon>
    </lineage>
</organism>
<keyword evidence="3" id="KW-1185">Reference proteome</keyword>
<evidence type="ECO:0000256" key="1">
    <source>
        <dbReference type="SAM" id="Phobius"/>
    </source>
</evidence>
<dbReference type="GeneID" id="19208914"/>
<evidence type="ECO:0008006" key="4">
    <source>
        <dbReference type="Google" id="ProtNLM"/>
    </source>
</evidence>
<dbReference type="RefSeq" id="XP_007766414.1">
    <property type="nucleotide sequence ID" value="XM_007768224.1"/>
</dbReference>
<feature type="transmembrane region" description="Helical" evidence="1">
    <location>
        <begin position="60"/>
        <end position="84"/>
    </location>
</feature>
<keyword evidence="1" id="KW-1133">Transmembrane helix</keyword>
<dbReference type="KEGG" id="cput:CONPUDRAFT_71330"/>
<protein>
    <recommendedName>
        <fullName evidence="4">F-box domain-containing protein</fullName>
    </recommendedName>
</protein>
<accession>A0A5M3MVD7</accession>
<dbReference type="EMBL" id="JH711576">
    <property type="protein sequence ID" value="EIW82551.1"/>
    <property type="molecule type" value="Genomic_DNA"/>
</dbReference>
<proteinExistence type="predicted"/>
<dbReference type="Proteomes" id="UP000053558">
    <property type="component" value="Unassembled WGS sequence"/>
</dbReference>
<evidence type="ECO:0000313" key="2">
    <source>
        <dbReference type="EMBL" id="EIW82551.1"/>
    </source>
</evidence>
<sequence>MSRIEDTYQNGDGNSVLSIERGGGAELTVLGDGSPKIDLVRRTTFVIGSWWETGCHTNAAHLWLSALAATLVSCAYFPFTAVIFGEIQFYRRSWALKAIAKRVYNLARTCKGFKNAALDALWSSFTIESANLMLILSYSEMGTIHLTYSSMEVRQLYKHDWELSVFAYDLVLHPQLTGIGIRCNLDARGHTLIKAISQACPQLRKLAVVDRLKLDNANQHPELIVVIIERLLCLQSLKCVSLNTSALHHISHLPFLTALSLNYEWEGDMAMALSTARTLKLRFLALRRLTLHVEHLRDAVTFMRCILTFPVKSTTRVNSVPTTSVNDLKDLFNLVDEHAAVKLEHVPLPSPLTDTDLE</sequence>
<evidence type="ECO:0000313" key="3">
    <source>
        <dbReference type="Proteomes" id="UP000053558"/>
    </source>
</evidence>
<comment type="caution">
    <text evidence="2">The sequence shown here is derived from an EMBL/GenBank/DDBJ whole genome shotgun (WGS) entry which is preliminary data.</text>
</comment>
<keyword evidence="1" id="KW-0472">Membrane</keyword>
<name>A0A5M3MVD7_CONPW</name>